<feature type="region of interest" description="Disordered" evidence="1">
    <location>
        <begin position="1"/>
        <end position="36"/>
    </location>
</feature>
<accession>A0A484NEF0</accession>
<feature type="compositionally biased region" description="Polar residues" evidence="1">
    <location>
        <begin position="19"/>
        <end position="36"/>
    </location>
</feature>
<name>A0A484NEF0_9ASTE</name>
<organism evidence="2 3">
    <name type="scientific">Cuscuta campestris</name>
    <dbReference type="NCBI Taxonomy" id="132261"/>
    <lineage>
        <taxon>Eukaryota</taxon>
        <taxon>Viridiplantae</taxon>
        <taxon>Streptophyta</taxon>
        <taxon>Embryophyta</taxon>
        <taxon>Tracheophyta</taxon>
        <taxon>Spermatophyta</taxon>
        <taxon>Magnoliopsida</taxon>
        <taxon>eudicotyledons</taxon>
        <taxon>Gunneridae</taxon>
        <taxon>Pentapetalae</taxon>
        <taxon>asterids</taxon>
        <taxon>lamiids</taxon>
        <taxon>Solanales</taxon>
        <taxon>Convolvulaceae</taxon>
        <taxon>Cuscuteae</taxon>
        <taxon>Cuscuta</taxon>
        <taxon>Cuscuta subgen. Grammica</taxon>
        <taxon>Cuscuta sect. Cleistogrammica</taxon>
    </lineage>
</organism>
<dbReference type="Proteomes" id="UP000595140">
    <property type="component" value="Unassembled WGS sequence"/>
</dbReference>
<feature type="compositionally biased region" description="Basic and acidic residues" evidence="1">
    <location>
        <begin position="72"/>
        <end position="85"/>
    </location>
</feature>
<protein>
    <submittedName>
        <fullName evidence="2">Uncharacterized protein</fullName>
    </submittedName>
</protein>
<feature type="region of interest" description="Disordered" evidence="1">
    <location>
        <begin position="52"/>
        <end position="136"/>
    </location>
</feature>
<evidence type="ECO:0000313" key="2">
    <source>
        <dbReference type="EMBL" id="VFQ99299.1"/>
    </source>
</evidence>
<gene>
    <name evidence="2" type="ORF">CCAM_LOCUS41075</name>
</gene>
<evidence type="ECO:0000256" key="1">
    <source>
        <dbReference type="SAM" id="MobiDB-lite"/>
    </source>
</evidence>
<proteinExistence type="predicted"/>
<dbReference type="AlphaFoldDB" id="A0A484NEF0"/>
<reference evidence="2 3" key="1">
    <citation type="submission" date="2018-04" db="EMBL/GenBank/DDBJ databases">
        <authorList>
            <person name="Vogel A."/>
        </authorList>
    </citation>
    <scope>NUCLEOTIDE SEQUENCE [LARGE SCALE GENOMIC DNA]</scope>
</reference>
<keyword evidence="3" id="KW-1185">Reference proteome</keyword>
<sequence>MQSEPHDASDPTARFHSHLSPQEQVGPTHCSSSPSNRPAAALVFLFERHSNGGKTTRAQRPPPGAILLSGDPIKHDNKNTTEIHSGEAMGWSSAGLDLPPAMSPTATVTISAGDPPCAATSVPPKRSGRPATTPGQ</sequence>
<dbReference type="EMBL" id="OOIL02006652">
    <property type="protein sequence ID" value="VFQ99299.1"/>
    <property type="molecule type" value="Genomic_DNA"/>
</dbReference>
<evidence type="ECO:0000313" key="3">
    <source>
        <dbReference type="Proteomes" id="UP000595140"/>
    </source>
</evidence>